<name>A0A948X272_9GAMM</name>
<feature type="coiled-coil region" evidence="1">
    <location>
        <begin position="170"/>
        <end position="197"/>
    </location>
</feature>
<reference evidence="2" key="1">
    <citation type="journal article" date="2021" name="PeerJ">
        <title>Extensive microbial diversity within the chicken gut microbiome revealed by metagenomics and culture.</title>
        <authorList>
            <person name="Gilroy R."/>
            <person name="Ravi A."/>
            <person name="Getino M."/>
            <person name="Pursley I."/>
            <person name="Horton D.L."/>
            <person name="Alikhan N.F."/>
            <person name="Baker D."/>
            <person name="Gharbi K."/>
            <person name="Hall N."/>
            <person name="Watson M."/>
            <person name="Adriaenssens E.M."/>
            <person name="Foster-Nyarko E."/>
            <person name="Jarju S."/>
            <person name="Secka A."/>
            <person name="Antonio M."/>
            <person name="Oren A."/>
            <person name="Chaudhuri R.R."/>
            <person name="La Ragione R."/>
            <person name="Hildebrand F."/>
            <person name="Pallen M.J."/>
        </authorList>
    </citation>
    <scope>NUCLEOTIDE SEQUENCE</scope>
    <source>
        <strain evidence="2">378</strain>
    </source>
</reference>
<dbReference type="Proteomes" id="UP000733611">
    <property type="component" value="Unassembled WGS sequence"/>
</dbReference>
<dbReference type="EMBL" id="JAHLFE010000208">
    <property type="protein sequence ID" value="MBU3845186.1"/>
    <property type="molecule type" value="Genomic_DNA"/>
</dbReference>
<dbReference type="AlphaFoldDB" id="A0A948X272"/>
<evidence type="ECO:0000313" key="3">
    <source>
        <dbReference type="Proteomes" id="UP000733611"/>
    </source>
</evidence>
<comment type="caution">
    <text evidence="2">The sequence shown here is derived from an EMBL/GenBank/DDBJ whole genome shotgun (WGS) entry which is preliminary data.</text>
</comment>
<evidence type="ECO:0000256" key="1">
    <source>
        <dbReference type="SAM" id="Coils"/>
    </source>
</evidence>
<proteinExistence type="predicted"/>
<evidence type="ECO:0000313" key="2">
    <source>
        <dbReference type="EMBL" id="MBU3845186.1"/>
    </source>
</evidence>
<protein>
    <submittedName>
        <fullName evidence="2">Uncharacterized protein</fullName>
    </submittedName>
</protein>
<accession>A0A948X272</accession>
<reference evidence="2" key="2">
    <citation type="submission" date="2021-04" db="EMBL/GenBank/DDBJ databases">
        <authorList>
            <person name="Gilroy R."/>
        </authorList>
    </citation>
    <scope>NUCLEOTIDE SEQUENCE</scope>
    <source>
        <strain evidence="2">378</strain>
    </source>
</reference>
<keyword evidence="1" id="KW-0175">Coiled coil</keyword>
<gene>
    <name evidence="2" type="ORF">H9847_10070</name>
</gene>
<sequence>MLSQLRHLLGHGLSALLLVLSFFTITTLLNTKPAAAAMPVIDGSLLTENTIQRILTIQQWAKDNINQIEQISRLETGNGIMNASFNLLNDNFAMLHKYTWQDVSAIQEESLALLQAARAVWEEFGSANHYYASFHKAQAWENCMRTQHCSFKEAIRQLDDSAISQSLQAYRNAEEMNIKLQGQIEQLQSLNQESQDTKSTAATLDALSKINGSVASSMVDLNNQVAQLTKLQSHALAQSSNEALADESYFKAITSYKETEERPLPYELP</sequence>
<organism evidence="2 3">
    <name type="scientific">Candidatus Anaerobiospirillum pullicola</name>
    <dbReference type="NCBI Taxonomy" id="2838451"/>
    <lineage>
        <taxon>Bacteria</taxon>
        <taxon>Pseudomonadati</taxon>
        <taxon>Pseudomonadota</taxon>
        <taxon>Gammaproteobacteria</taxon>
        <taxon>Aeromonadales</taxon>
        <taxon>Succinivibrionaceae</taxon>
        <taxon>Anaerobiospirillum</taxon>
    </lineage>
</organism>